<dbReference type="Gene3D" id="1.10.4100.10">
    <property type="entry name" value="2-methylcitrate dehydratase PrpD"/>
    <property type="match status" value="1"/>
</dbReference>
<feature type="domain" description="MmgE/PrpD N-terminal" evidence="2">
    <location>
        <begin position="15"/>
        <end position="243"/>
    </location>
</feature>
<dbReference type="AlphaFoldDB" id="A0A839EKW6"/>
<dbReference type="Proteomes" id="UP000549052">
    <property type="component" value="Unassembled WGS sequence"/>
</dbReference>
<protein>
    <submittedName>
        <fullName evidence="4">2-methylcitrate dehydratase PrpD</fullName>
    </submittedName>
</protein>
<comment type="caution">
    <text evidence="4">The sequence shown here is derived from an EMBL/GenBank/DDBJ whole genome shotgun (WGS) entry which is preliminary data.</text>
</comment>
<dbReference type="GO" id="GO:0016829">
    <property type="term" value="F:lyase activity"/>
    <property type="evidence" value="ECO:0007669"/>
    <property type="project" value="InterPro"/>
</dbReference>
<dbReference type="PANTHER" id="PTHR16943:SF8">
    <property type="entry name" value="2-METHYLCITRATE DEHYDRATASE"/>
    <property type="match status" value="1"/>
</dbReference>
<dbReference type="PANTHER" id="PTHR16943">
    <property type="entry name" value="2-METHYLCITRATE DEHYDRATASE-RELATED"/>
    <property type="match status" value="1"/>
</dbReference>
<sequence length="459" mass="47846">MTNASLTANLARLIAASDPLRTPEAVELARRAIIDFLACTIAGSHDTGTLAVLDVFLPLAGHGDAILIGQGRTTDPFTAALVNGHAGHALDYDDVHPSVRGHPTTVILPALLAIARETPASALELVSAYIVGVETMSRLGLALGSKHYENGFHATATLGTIGAAAACAHLLKLKPETIAVALGLAATQSAGLRLQFGFDAKPLHAGLAARAGLTAVKLAAAGFNGSPDFLEGPIGFFAAYGAGAARPERAVEAWGEPWQIVSPGLILKEFPCCTATHCAAEAILSLRSEHAIDPAKIKAITATFPPGGDAALVVREPQTGVDGRFSVEYVIATGIIDGKLGIDVFSDHPVRPEIAALARLVERRHDETAPRMSNDPATRFTIVDVIFADGSKLSRRVSVLRGAQDLAAKFFDAAGSDPVWAKIPHTVLTMETRADLLDLLDALAANATESESIITQSVS</sequence>
<evidence type="ECO:0000313" key="4">
    <source>
        <dbReference type="EMBL" id="MBA8879512.1"/>
    </source>
</evidence>
<reference evidence="4 5" key="1">
    <citation type="submission" date="2020-07" db="EMBL/GenBank/DDBJ databases">
        <title>Genomic Encyclopedia of Type Strains, Phase IV (KMG-V): Genome sequencing to study the core and pangenomes of soil and plant-associated prokaryotes.</title>
        <authorList>
            <person name="Whitman W."/>
        </authorList>
    </citation>
    <scope>NUCLEOTIDE SEQUENCE [LARGE SCALE GENOMIC DNA]</scope>
    <source>
        <strain evidence="4 5">AN3</strain>
    </source>
</reference>
<gene>
    <name evidence="4" type="ORF">FHW16_003231</name>
</gene>
<dbReference type="InterPro" id="IPR042183">
    <property type="entry name" value="MmgE/PrpD_sf_1"/>
</dbReference>
<dbReference type="Pfam" id="PF03972">
    <property type="entry name" value="MmgE_PrpD_N"/>
    <property type="match status" value="1"/>
</dbReference>
<accession>A0A839EKW6</accession>
<proteinExistence type="inferred from homology"/>
<evidence type="ECO:0000259" key="2">
    <source>
        <dbReference type="Pfam" id="PF03972"/>
    </source>
</evidence>
<dbReference type="Gene3D" id="3.30.1330.120">
    <property type="entry name" value="2-methylcitrate dehydratase PrpD"/>
    <property type="match status" value="1"/>
</dbReference>
<evidence type="ECO:0000259" key="3">
    <source>
        <dbReference type="Pfam" id="PF19305"/>
    </source>
</evidence>
<dbReference type="EMBL" id="JACGXN010000004">
    <property type="protein sequence ID" value="MBA8879512.1"/>
    <property type="molecule type" value="Genomic_DNA"/>
</dbReference>
<evidence type="ECO:0000313" key="5">
    <source>
        <dbReference type="Proteomes" id="UP000549052"/>
    </source>
</evidence>
<evidence type="ECO:0000256" key="1">
    <source>
        <dbReference type="ARBA" id="ARBA00006174"/>
    </source>
</evidence>
<dbReference type="InterPro" id="IPR036148">
    <property type="entry name" value="MmgE/PrpD_sf"/>
</dbReference>
<dbReference type="InterPro" id="IPR042188">
    <property type="entry name" value="MmgE/PrpD_sf_2"/>
</dbReference>
<dbReference type="InterPro" id="IPR005656">
    <property type="entry name" value="MmgE_PrpD"/>
</dbReference>
<name>A0A839EKW6_9HYPH</name>
<dbReference type="SUPFAM" id="SSF103378">
    <property type="entry name" value="2-methylcitrate dehydratase PrpD"/>
    <property type="match status" value="1"/>
</dbReference>
<feature type="domain" description="MmgE/PrpD C-terminal" evidence="3">
    <location>
        <begin position="270"/>
        <end position="397"/>
    </location>
</feature>
<dbReference type="InterPro" id="IPR045336">
    <property type="entry name" value="MmgE_PrpD_N"/>
</dbReference>
<keyword evidence="5" id="KW-1185">Reference proteome</keyword>
<dbReference type="Pfam" id="PF19305">
    <property type="entry name" value="MmgE_PrpD_C"/>
    <property type="match status" value="1"/>
</dbReference>
<organism evidence="4 5">
    <name type="scientific">Phyllobacterium myrsinacearum</name>
    <dbReference type="NCBI Taxonomy" id="28101"/>
    <lineage>
        <taxon>Bacteria</taxon>
        <taxon>Pseudomonadati</taxon>
        <taxon>Pseudomonadota</taxon>
        <taxon>Alphaproteobacteria</taxon>
        <taxon>Hyphomicrobiales</taxon>
        <taxon>Phyllobacteriaceae</taxon>
        <taxon>Phyllobacterium</taxon>
    </lineage>
</organism>
<dbReference type="InterPro" id="IPR045337">
    <property type="entry name" value="MmgE_PrpD_C"/>
</dbReference>
<comment type="similarity">
    <text evidence="1">Belongs to the PrpD family.</text>
</comment>